<dbReference type="InterPro" id="IPR000801">
    <property type="entry name" value="Esterase-like"/>
</dbReference>
<dbReference type="PANTHER" id="PTHR48098">
    <property type="entry name" value="ENTEROCHELIN ESTERASE-RELATED"/>
    <property type="match status" value="1"/>
</dbReference>
<dbReference type="eggNOG" id="COG2382">
    <property type="taxonomic scope" value="Bacteria"/>
</dbReference>
<dbReference type="Proteomes" id="UP000028007">
    <property type="component" value="Unassembled WGS sequence"/>
</dbReference>
<dbReference type="Pfam" id="PF00756">
    <property type="entry name" value="Esterase"/>
    <property type="match status" value="1"/>
</dbReference>
<dbReference type="SUPFAM" id="SSF53474">
    <property type="entry name" value="alpha/beta-Hydrolases"/>
    <property type="match status" value="1"/>
</dbReference>
<name>A0A081PFN2_9SPHI</name>
<comment type="caution">
    <text evidence="1">The sequence shown here is derived from an EMBL/GenBank/DDBJ whole genome shotgun (WGS) entry which is preliminary data.</text>
</comment>
<dbReference type="AlphaFoldDB" id="A0A081PFN2"/>
<dbReference type="PANTHER" id="PTHR48098:SF6">
    <property type="entry name" value="FERRI-BACILLIBACTIN ESTERASE BESA"/>
    <property type="match status" value="1"/>
</dbReference>
<accession>A0A081PFN2</accession>
<evidence type="ECO:0000313" key="2">
    <source>
        <dbReference type="Proteomes" id="UP000028007"/>
    </source>
</evidence>
<protein>
    <submittedName>
        <fullName evidence="1">Esterase</fullName>
    </submittedName>
</protein>
<dbReference type="EMBL" id="JNFF01000072">
    <property type="protein sequence ID" value="KEQ29505.1"/>
    <property type="molecule type" value="Genomic_DNA"/>
</dbReference>
<proteinExistence type="predicted"/>
<evidence type="ECO:0000313" key="1">
    <source>
        <dbReference type="EMBL" id="KEQ29505.1"/>
    </source>
</evidence>
<sequence length="270" mass="30313">MSENNMLNQHSGHQSRTLNSVFLDREVQLDLFFPEDLMGNEKLNLLLLNDGQDAEQMGLEEMLAALYSDQKIEPLLVVAVHASADRVMEYGVAGIPDYAGRGARAGAYASFVNQELLPYIAAFCGMPIQGKKGIAGYSLGGLAAFDIAWKNPENFDLTGVFSGSFWWRSKDLKENYTEQDRIMHEVIRQTAGKPALKFWLMTGTEDETADRNKNGIIDSIDDTIDIIRELLSKDYSRPGHIFYYEMVGGKHDLKSWAKAMPAFLIWAFGR</sequence>
<dbReference type="InterPro" id="IPR050583">
    <property type="entry name" value="Mycobacterial_A85_antigen"/>
</dbReference>
<reference evidence="1 2" key="1">
    <citation type="journal article" date="1992" name="Int. J. Syst. Bacteriol.">
        <title>Sphingobacterium antarcticus sp. nov. a Psychrotrophic Bacterium from the Soils of Schirmacher Oasis, Antarctica.</title>
        <authorList>
            <person name="Shivaji S."/>
            <person name="Ray M.K."/>
            <person name="Rao N.S."/>
            <person name="Saiserr L."/>
            <person name="Jagannadham M.V."/>
            <person name="Kumar G.S."/>
            <person name="Reddy G."/>
            <person name="Bhargava P.M."/>
        </authorList>
    </citation>
    <scope>NUCLEOTIDE SEQUENCE [LARGE SCALE GENOMIC DNA]</scope>
    <source>
        <strain evidence="1 2">4BY</strain>
    </source>
</reference>
<dbReference type="Gene3D" id="3.40.50.1820">
    <property type="entry name" value="alpha/beta hydrolase"/>
    <property type="match status" value="1"/>
</dbReference>
<dbReference type="InterPro" id="IPR029058">
    <property type="entry name" value="AB_hydrolase_fold"/>
</dbReference>
<keyword evidence="2" id="KW-1185">Reference proteome</keyword>
<gene>
    <name evidence="1" type="ORF">N180_03860</name>
</gene>
<organism evidence="1 2">
    <name type="scientific">Pedobacter antarcticus 4BY</name>
    <dbReference type="NCBI Taxonomy" id="1358423"/>
    <lineage>
        <taxon>Bacteria</taxon>
        <taxon>Pseudomonadati</taxon>
        <taxon>Bacteroidota</taxon>
        <taxon>Sphingobacteriia</taxon>
        <taxon>Sphingobacteriales</taxon>
        <taxon>Sphingobacteriaceae</taxon>
        <taxon>Pedobacter</taxon>
    </lineage>
</organism>